<evidence type="ECO:0000313" key="1">
    <source>
        <dbReference type="EMBL" id="GAG66849.1"/>
    </source>
</evidence>
<gene>
    <name evidence="1" type="ORF">S01H4_18053</name>
</gene>
<comment type="caution">
    <text evidence="1">The sequence shown here is derived from an EMBL/GenBank/DDBJ whole genome shotgun (WGS) entry which is preliminary data.</text>
</comment>
<reference evidence="1" key="1">
    <citation type="journal article" date="2014" name="Front. Microbiol.">
        <title>High frequency of phylogenetically diverse reductive dehalogenase-homologous genes in deep subseafloor sedimentary metagenomes.</title>
        <authorList>
            <person name="Kawai M."/>
            <person name="Futagami T."/>
            <person name="Toyoda A."/>
            <person name="Takaki Y."/>
            <person name="Nishi S."/>
            <person name="Hori S."/>
            <person name="Arai W."/>
            <person name="Tsubouchi T."/>
            <person name="Morono Y."/>
            <person name="Uchiyama I."/>
            <person name="Ito T."/>
            <person name="Fujiyama A."/>
            <person name="Inagaki F."/>
            <person name="Takami H."/>
        </authorList>
    </citation>
    <scope>NUCLEOTIDE SEQUENCE</scope>
    <source>
        <strain evidence="1">Expedition CK06-06</strain>
    </source>
</reference>
<sequence>MAIWTGDYTRTVMNFYLGDGTLCQNVYTHKRTGVGVYTDATTVAALASWAETMYAEIDDIVKDDIVEALSTVDEIAWSGTKWEIIRNVGTFTISFIPTGGGPECPNQVAPLILFRTARPRTVGKKYLPPIIASDLAVGGRLDAGVVSAVVAFADDAVNDITLAVGDYLVPGVVRVAVDAWFEFTVAVVTDLPSTQRRRRFGTGS</sequence>
<organism evidence="1">
    <name type="scientific">marine sediment metagenome</name>
    <dbReference type="NCBI Taxonomy" id="412755"/>
    <lineage>
        <taxon>unclassified sequences</taxon>
        <taxon>metagenomes</taxon>
        <taxon>ecological metagenomes</taxon>
    </lineage>
</organism>
<protein>
    <submittedName>
        <fullName evidence="1">Uncharacterized protein</fullName>
    </submittedName>
</protein>
<proteinExistence type="predicted"/>
<dbReference type="EMBL" id="BART01007986">
    <property type="protein sequence ID" value="GAG66849.1"/>
    <property type="molecule type" value="Genomic_DNA"/>
</dbReference>
<name>X0ZC66_9ZZZZ</name>
<dbReference type="AlphaFoldDB" id="X0ZC66"/>
<accession>X0ZC66</accession>